<name>A0A2S7SPI9_9BACT</name>
<evidence type="ECO:0000313" key="3">
    <source>
        <dbReference type="Proteomes" id="UP000239872"/>
    </source>
</evidence>
<protein>
    <submittedName>
        <fullName evidence="2">Family 2 glycosyl transferase</fullName>
    </submittedName>
</protein>
<accession>A0A2S7SPI9</accession>
<dbReference type="InterPro" id="IPR001173">
    <property type="entry name" value="Glyco_trans_2-like"/>
</dbReference>
<dbReference type="GO" id="GO:0016740">
    <property type="term" value="F:transferase activity"/>
    <property type="evidence" value="ECO:0007669"/>
    <property type="project" value="UniProtKB-KW"/>
</dbReference>
<dbReference type="SUPFAM" id="SSF53448">
    <property type="entry name" value="Nucleotide-diphospho-sugar transferases"/>
    <property type="match status" value="1"/>
</dbReference>
<evidence type="ECO:0000259" key="1">
    <source>
        <dbReference type="Pfam" id="PF00535"/>
    </source>
</evidence>
<sequence>MGDERVFSILISTWNNLDLLKITIGSLKKNSAYLHQIIVHVNEGNDGTVGWLRDNGIEYTYTKLNVGACYSRNICSSLAECEYVLLSEDANYFCPGWDMHLLSAVKEQKDDFWCISATSIKHSPTNERSVIAPYYFGDSAESFNEQLLLVGFDQLPFDNWTGINRQALLLKRIIWSAIGGLSVEFNPGASSDTDLAMKLWTLGVRLFWGIANSRVYHIGKQEARIAKQNNGERKFLQKWGISTGTFLTYYITGDSMQPGQRSVPFSVSMKDFLLRLWHDSRHVRGY</sequence>
<keyword evidence="3" id="KW-1185">Reference proteome</keyword>
<dbReference type="Proteomes" id="UP000239872">
    <property type="component" value="Unassembled WGS sequence"/>
</dbReference>
<dbReference type="Gene3D" id="3.90.550.10">
    <property type="entry name" value="Spore Coat Polysaccharide Biosynthesis Protein SpsA, Chain A"/>
    <property type="match status" value="1"/>
</dbReference>
<dbReference type="EMBL" id="PPSL01000012">
    <property type="protein sequence ID" value="PQJ08812.1"/>
    <property type="molecule type" value="Genomic_DNA"/>
</dbReference>
<dbReference type="AlphaFoldDB" id="A0A2S7SPI9"/>
<gene>
    <name evidence="2" type="ORF">CJD36_022425</name>
</gene>
<reference evidence="2 3" key="1">
    <citation type="submission" date="2018-01" db="EMBL/GenBank/DDBJ databases">
        <title>A novel member of the phylum Bacteroidetes isolated from glacier ice.</title>
        <authorList>
            <person name="Liu Q."/>
            <person name="Xin Y.-H."/>
        </authorList>
    </citation>
    <scope>NUCLEOTIDE SEQUENCE [LARGE SCALE GENOMIC DNA]</scope>
    <source>
        <strain evidence="2 3">RB1R16</strain>
    </source>
</reference>
<dbReference type="RefSeq" id="WP_105041452.1">
    <property type="nucleotide sequence ID" value="NZ_PPSL01000012.1"/>
</dbReference>
<organism evidence="2 3">
    <name type="scientific">Flavipsychrobacter stenotrophus</name>
    <dbReference type="NCBI Taxonomy" id="2077091"/>
    <lineage>
        <taxon>Bacteria</taxon>
        <taxon>Pseudomonadati</taxon>
        <taxon>Bacteroidota</taxon>
        <taxon>Chitinophagia</taxon>
        <taxon>Chitinophagales</taxon>
        <taxon>Chitinophagaceae</taxon>
        <taxon>Flavipsychrobacter</taxon>
    </lineage>
</organism>
<dbReference type="InterPro" id="IPR029044">
    <property type="entry name" value="Nucleotide-diphossugar_trans"/>
</dbReference>
<keyword evidence="2" id="KW-0808">Transferase</keyword>
<proteinExistence type="predicted"/>
<evidence type="ECO:0000313" key="2">
    <source>
        <dbReference type="EMBL" id="PQJ08812.1"/>
    </source>
</evidence>
<dbReference type="OrthoDB" id="8936324at2"/>
<dbReference type="Pfam" id="PF00535">
    <property type="entry name" value="Glycos_transf_2"/>
    <property type="match status" value="1"/>
</dbReference>
<feature type="domain" description="Glycosyltransferase 2-like" evidence="1">
    <location>
        <begin position="8"/>
        <end position="132"/>
    </location>
</feature>
<comment type="caution">
    <text evidence="2">The sequence shown here is derived from an EMBL/GenBank/DDBJ whole genome shotgun (WGS) entry which is preliminary data.</text>
</comment>